<name>A0A6G8Q820_9ACTN</name>
<dbReference type="RefSeq" id="WP_166175154.1">
    <property type="nucleotide sequence ID" value="NZ_CP045119.1"/>
</dbReference>
<gene>
    <name evidence="2" type="ORF">GBA63_08255</name>
</gene>
<dbReference type="EMBL" id="CP045119">
    <property type="protein sequence ID" value="QIN82634.1"/>
    <property type="molecule type" value="Genomic_DNA"/>
</dbReference>
<evidence type="ECO:0000256" key="1">
    <source>
        <dbReference type="SAM" id="MobiDB-lite"/>
    </source>
</evidence>
<evidence type="ECO:0000313" key="2">
    <source>
        <dbReference type="EMBL" id="QIN82634.1"/>
    </source>
</evidence>
<keyword evidence="3" id="KW-1185">Reference proteome</keyword>
<accession>A0A6G8Q820</accession>
<sequence length="92" mass="10661">MAEGREKQSFWDRLFSVNIGSAREERVVGYIMHRIGEGANLREVTQEEYVRRNASPAEVEEILHNPKLLHTAHEHLQQDFGSGELDPHRKPE</sequence>
<feature type="region of interest" description="Disordered" evidence="1">
    <location>
        <begin position="70"/>
        <end position="92"/>
    </location>
</feature>
<organism evidence="2 3">
    <name type="scientific">Rubrobacter tropicus</name>
    <dbReference type="NCBI Taxonomy" id="2653851"/>
    <lineage>
        <taxon>Bacteria</taxon>
        <taxon>Bacillati</taxon>
        <taxon>Actinomycetota</taxon>
        <taxon>Rubrobacteria</taxon>
        <taxon>Rubrobacterales</taxon>
        <taxon>Rubrobacteraceae</taxon>
        <taxon>Rubrobacter</taxon>
    </lineage>
</organism>
<dbReference type="AlphaFoldDB" id="A0A6G8Q820"/>
<reference evidence="2 3" key="1">
    <citation type="submission" date="2019-10" db="EMBL/GenBank/DDBJ databases">
        <title>Rubrobacter sp nov SCSIO 52090 isolated from a deep-sea sediment in the South China Sea.</title>
        <authorList>
            <person name="Chen R.W."/>
        </authorList>
    </citation>
    <scope>NUCLEOTIDE SEQUENCE [LARGE SCALE GENOMIC DNA]</scope>
    <source>
        <strain evidence="2 3">SCSIO 52909</strain>
    </source>
</reference>
<evidence type="ECO:0000313" key="3">
    <source>
        <dbReference type="Proteomes" id="UP000501452"/>
    </source>
</evidence>
<dbReference type="Proteomes" id="UP000501452">
    <property type="component" value="Chromosome"/>
</dbReference>
<dbReference type="KEGG" id="rub:GBA63_08255"/>
<protein>
    <submittedName>
        <fullName evidence="2">Uncharacterized protein</fullName>
    </submittedName>
</protein>
<proteinExistence type="predicted"/>